<organism evidence="1 2">
    <name type="scientific">Neisseria iguanae</name>
    <dbReference type="NCBI Taxonomy" id="90242"/>
    <lineage>
        <taxon>Bacteria</taxon>
        <taxon>Pseudomonadati</taxon>
        <taxon>Pseudomonadota</taxon>
        <taxon>Betaproteobacteria</taxon>
        <taxon>Neisseriales</taxon>
        <taxon>Neisseriaceae</taxon>
        <taxon>Neisseria</taxon>
    </lineage>
</organism>
<keyword evidence="2" id="KW-1185">Reference proteome</keyword>
<gene>
    <name evidence="1" type="ORF">C7N83_10210</name>
</gene>
<evidence type="ECO:0000313" key="1">
    <source>
        <dbReference type="EMBL" id="PSJ79764.1"/>
    </source>
</evidence>
<reference evidence="1 2" key="1">
    <citation type="submission" date="2018-03" db="EMBL/GenBank/DDBJ databases">
        <title>Neisseria weixii sp. nov., isolated from the intestinal contents of Tibetan Plateau pika (Ochotona curzoniae) in Yushu, Qinghai Province, China.</title>
        <authorList>
            <person name="Gui Z."/>
        </authorList>
    </citation>
    <scope>NUCLEOTIDE SEQUENCE [LARGE SCALE GENOMIC DNA]</scope>
    <source>
        <strain evidence="1 2">ATCC 51483</strain>
    </source>
</reference>
<dbReference type="AlphaFoldDB" id="A0A2P7TYF7"/>
<comment type="caution">
    <text evidence="1">The sequence shown here is derived from an EMBL/GenBank/DDBJ whole genome shotgun (WGS) entry which is preliminary data.</text>
</comment>
<evidence type="ECO:0000313" key="2">
    <source>
        <dbReference type="Proteomes" id="UP000241868"/>
    </source>
</evidence>
<proteinExistence type="predicted"/>
<dbReference type="RefSeq" id="WP_106742473.1">
    <property type="nucleotide sequence ID" value="NZ_PXYY01000074.1"/>
</dbReference>
<dbReference type="Proteomes" id="UP000241868">
    <property type="component" value="Unassembled WGS sequence"/>
</dbReference>
<dbReference type="EMBL" id="PXYY01000074">
    <property type="protein sequence ID" value="PSJ79764.1"/>
    <property type="molecule type" value="Genomic_DNA"/>
</dbReference>
<dbReference type="OrthoDB" id="7017935at2"/>
<protein>
    <submittedName>
        <fullName evidence="1">Uncharacterized protein</fullName>
    </submittedName>
</protein>
<sequence length="80" mass="9095">MIQSEKHKGYLNTIGFHEALWGIPCTNQRPNVGNTYYVLTLLDNEEATDTANTQIIDCIAEFTNHHQSGGIEFIKRSKEK</sequence>
<name>A0A2P7TYF7_9NEIS</name>
<accession>A0A2P7TYF7</accession>